<dbReference type="EMBL" id="JAJJMA010254071">
    <property type="protein sequence ID" value="MCL7044092.1"/>
    <property type="molecule type" value="Genomic_DNA"/>
</dbReference>
<sequence length="125" mass="14345">MALKNFAKNLLSRGFSSGIRGFVTKSGEIETKHAVIRDPKLRSVCERFEQAAEKAKQLKDECEVVFAIRKAFPTDRVIWLGFIMNFGRLTCEQVETVWETKKRIKDKESQLSALRTQNQELLLPA</sequence>
<proteinExistence type="predicted"/>
<organism evidence="1 2">
    <name type="scientific">Papaver nudicaule</name>
    <name type="common">Iceland poppy</name>
    <dbReference type="NCBI Taxonomy" id="74823"/>
    <lineage>
        <taxon>Eukaryota</taxon>
        <taxon>Viridiplantae</taxon>
        <taxon>Streptophyta</taxon>
        <taxon>Embryophyta</taxon>
        <taxon>Tracheophyta</taxon>
        <taxon>Spermatophyta</taxon>
        <taxon>Magnoliopsida</taxon>
        <taxon>Ranunculales</taxon>
        <taxon>Papaveraceae</taxon>
        <taxon>Papaveroideae</taxon>
        <taxon>Papaver</taxon>
    </lineage>
</organism>
<reference evidence="1" key="1">
    <citation type="submission" date="2022-03" db="EMBL/GenBank/DDBJ databases">
        <title>A functionally conserved STORR gene fusion in Papaver species that diverged 16.8 million years ago.</title>
        <authorList>
            <person name="Catania T."/>
        </authorList>
    </citation>
    <scope>NUCLEOTIDE SEQUENCE</scope>
    <source>
        <strain evidence="1">S-191538</strain>
    </source>
</reference>
<protein>
    <submittedName>
        <fullName evidence="1">Uncharacterized protein</fullName>
    </submittedName>
</protein>
<keyword evidence="2" id="KW-1185">Reference proteome</keyword>
<dbReference type="AlphaFoldDB" id="A0AA41VML3"/>
<comment type="caution">
    <text evidence="1">The sequence shown here is derived from an EMBL/GenBank/DDBJ whole genome shotgun (WGS) entry which is preliminary data.</text>
</comment>
<gene>
    <name evidence="1" type="ORF">MKW94_003265</name>
</gene>
<name>A0AA41VML3_PAPNU</name>
<evidence type="ECO:0000313" key="1">
    <source>
        <dbReference type="EMBL" id="MCL7044092.1"/>
    </source>
</evidence>
<accession>A0AA41VML3</accession>
<evidence type="ECO:0000313" key="2">
    <source>
        <dbReference type="Proteomes" id="UP001177140"/>
    </source>
</evidence>
<dbReference type="Proteomes" id="UP001177140">
    <property type="component" value="Unassembled WGS sequence"/>
</dbReference>